<evidence type="ECO:0000256" key="4">
    <source>
        <dbReference type="SAM" id="MobiDB-lite"/>
    </source>
</evidence>
<keyword evidence="7" id="KW-1185">Reference proteome</keyword>
<gene>
    <name evidence="6" type="ORF">WJX72_010925</name>
</gene>
<organism evidence="6 7">
    <name type="scientific">[Myrmecia] bisecta</name>
    <dbReference type="NCBI Taxonomy" id="41462"/>
    <lineage>
        <taxon>Eukaryota</taxon>
        <taxon>Viridiplantae</taxon>
        <taxon>Chlorophyta</taxon>
        <taxon>core chlorophytes</taxon>
        <taxon>Trebouxiophyceae</taxon>
        <taxon>Trebouxiales</taxon>
        <taxon>Trebouxiaceae</taxon>
        <taxon>Myrmecia</taxon>
    </lineage>
</organism>
<feature type="compositionally biased region" description="Low complexity" evidence="4">
    <location>
        <begin position="232"/>
        <end position="244"/>
    </location>
</feature>
<proteinExistence type="inferred from homology"/>
<accession>A0AAW1QSP6</accession>
<sequence length="362" mass="38881">MAWHHRLAQQGACSPQQSYDRPRRSLGTQATSRSAQVSASTSGETGKDDARALLGPLARQRAPQPAEPAEHAKPAEPAVHVSKAKPRKKQRLDEVCLEQYPEHSRNVIQSWIAQGKVTVNNRPVLKAGTPVADTADICIKAVEPKYVCRAGQKLEAALHQFGIDVSGLVALDAGLSTGGFTDCLLQHGAAHVFGVDVGYGQVAERVRVDTRVTIMERTNLRNLRRADLAFPPQQAQADAQRSQQHPAAADPSQAHAQTDGYVDLVTLDLSFISVLKVLPAVGDVLAPDGRLIILIKPQFEAGRGQVGEGGVIRDPRVHRQVKQAVTEGVEAAGFTFGACMESPIKGAAKGNTEFLAWFQRGA</sequence>
<dbReference type="GO" id="GO:0008168">
    <property type="term" value="F:methyltransferase activity"/>
    <property type="evidence" value="ECO:0007669"/>
    <property type="project" value="InterPro"/>
</dbReference>
<dbReference type="Pfam" id="PF01728">
    <property type="entry name" value="FtsJ"/>
    <property type="match status" value="1"/>
</dbReference>
<dbReference type="InterPro" id="IPR036986">
    <property type="entry name" value="S4_RNA-bd_sf"/>
</dbReference>
<evidence type="ECO:0000256" key="2">
    <source>
        <dbReference type="ARBA" id="ARBA00029460"/>
    </source>
</evidence>
<evidence type="ECO:0000256" key="3">
    <source>
        <dbReference type="PROSITE-ProRule" id="PRU00182"/>
    </source>
</evidence>
<dbReference type="PANTHER" id="PTHR32319:SF0">
    <property type="entry name" value="BACTERIAL HEMOLYSIN-LIKE PROTEIN"/>
    <property type="match status" value="1"/>
</dbReference>
<dbReference type="InterPro" id="IPR029063">
    <property type="entry name" value="SAM-dependent_MTases_sf"/>
</dbReference>
<dbReference type="Pfam" id="PF01479">
    <property type="entry name" value="S4"/>
    <property type="match status" value="1"/>
</dbReference>
<dbReference type="SUPFAM" id="SSF53335">
    <property type="entry name" value="S-adenosyl-L-methionine-dependent methyltransferases"/>
    <property type="match status" value="1"/>
</dbReference>
<protein>
    <recommendedName>
        <fullName evidence="5">RNA-binding S4 domain-containing protein</fullName>
    </recommendedName>
</protein>
<dbReference type="SUPFAM" id="SSF55174">
    <property type="entry name" value="Alpha-L RNA-binding motif"/>
    <property type="match status" value="1"/>
</dbReference>
<dbReference type="InterPro" id="IPR002877">
    <property type="entry name" value="RNA_MeTrfase_FtsJ_dom"/>
</dbReference>
<dbReference type="Gene3D" id="3.10.290.10">
    <property type="entry name" value="RNA-binding S4 domain"/>
    <property type="match status" value="1"/>
</dbReference>
<dbReference type="InterPro" id="IPR047048">
    <property type="entry name" value="TlyA"/>
</dbReference>
<evidence type="ECO:0000313" key="7">
    <source>
        <dbReference type="Proteomes" id="UP001489004"/>
    </source>
</evidence>
<feature type="domain" description="RNA-binding S4" evidence="5">
    <location>
        <begin position="90"/>
        <end position="155"/>
    </location>
</feature>
<dbReference type="PANTHER" id="PTHR32319">
    <property type="entry name" value="BACTERIAL HEMOLYSIN-LIKE PROTEIN"/>
    <property type="match status" value="1"/>
</dbReference>
<name>A0AAW1QSP6_9CHLO</name>
<feature type="region of interest" description="Disordered" evidence="4">
    <location>
        <begin position="1"/>
        <end position="87"/>
    </location>
</feature>
<dbReference type="PROSITE" id="PS50889">
    <property type="entry name" value="S4"/>
    <property type="match status" value="1"/>
</dbReference>
<evidence type="ECO:0000259" key="5">
    <source>
        <dbReference type="SMART" id="SM00363"/>
    </source>
</evidence>
<keyword evidence="1 3" id="KW-0694">RNA-binding</keyword>
<dbReference type="EMBL" id="JALJOR010000002">
    <property type="protein sequence ID" value="KAK9824504.1"/>
    <property type="molecule type" value="Genomic_DNA"/>
</dbReference>
<comment type="similarity">
    <text evidence="2">Belongs to the TlyA family.</text>
</comment>
<comment type="caution">
    <text evidence="6">The sequence shown here is derived from an EMBL/GenBank/DDBJ whole genome shotgun (WGS) entry which is preliminary data.</text>
</comment>
<reference evidence="6 7" key="1">
    <citation type="journal article" date="2024" name="Nat. Commun.">
        <title>Phylogenomics reveals the evolutionary origins of lichenization in chlorophyte algae.</title>
        <authorList>
            <person name="Puginier C."/>
            <person name="Libourel C."/>
            <person name="Otte J."/>
            <person name="Skaloud P."/>
            <person name="Haon M."/>
            <person name="Grisel S."/>
            <person name="Petersen M."/>
            <person name="Berrin J.G."/>
            <person name="Delaux P.M."/>
            <person name="Dal Grande F."/>
            <person name="Keller J."/>
        </authorList>
    </citation>
    <scope>NUCLEOTIDE SEQUENCE [LARGE SCALE GENOMIC DNA]</scope>
    <source>
        <strain evidence="6 7">SAG 2043</strain>
    </source>
</reference>
<dbReference type="SMART" id="SM00363">
    <property type="entry name" value="S4"/>
    <property type="match status" value="1"/>
</dbReference>
<feature type="region of interest" description="Disordered" evidence="4">
    <location>
        <begin position="232"/>
        <end position="255"/>
    </location>
</feature>
<dbReference type="CDD" id="cd00165">
    <property type="entry name" value="S4"/>
    <property type="match status" value="1"/>
</dbReference>
<dbReference type="Gene3D" id="3.40.50.150">
    <property type="entry name" value="Vaccinia Virus protein VP39"/>
    <property type="match status" value="1"/>
</dbReference>
<dbReference type="GO" id="GO:0032259">
    <property type="term" value="P:methylation"/>
    <property type="evidence" value="ECO:0007669"/>
    <property type="project" value="InterPro"/>
</dbReference>
<dbReference type="Proteomes" id="UP001489004">
    <property type="component" value="Unassembled WGS sequence"/>
</dbReference>
<dbReference type="GO" id="GO:0003723">
    <property type="term" value="F:RNA binding"/>
    <property type="evidence" value="ECO:0007669"/>
    <property type="project" value="UniProtKB-KW"/>
</dbReference>
<dbReference type="InterPro" id="IPR002942">
    <property type="entry name" value="S4_RNA-bd"/>
</dbReference>
<evidence type="ECO:0000313" key="6">
    <source>
        <dbReference type="EMBL" id="KAK9824504.1"/>
    </source>
</evidence>
<dbReference type="AlphaFoldDB" id="A0AAW1QSP6"/>
<feature type="compositionally biased region" description="Polar residues" evidence="4">
    <location>
        <begin position="26"/>
        <end position="44"/>
    </location>
</feature>
<evidence type="ECO:0000256" key="1">
    <source>
        <dbReference type="ARBA" id="ARBA00022884"/>
    </source>
</evidence>